<feature type="region of interest" description="Disordered" evidence="1">
    <location>
        <begin position="121"/>
        <end position="147"/>
    </location>
</feature>
<proteinExistence type="predicted"/>
<reference evidence="3" key="2">
    <citation type="submission" date="2020-05" db="UniProtKB">
        <authorList>
            <consortium name="EnsemblMetazoa"/>
        </authorList>
    </citation>
    <scope>IDENTIFICATION</scope>
    <source>
        <strain evidence="3">IAEA</strain>
    </source>
</reference>
<keyword evidence="4" id="KW-1185">Reference proteome</keyword>
<dbReference type="VEuPathDB" id="VectorBase:GPAI037608"/>
<name>A0A1B0A8F2_GLOPL</name>
<evidence type="ECO:0000313" key="3">
    <source>
        <dbReference type="EnsemblMetazoa" id="GPAI037608-PA"/>
    </source>
</evidence>
<evidence type="ECO:0000313" key="4">
    <source>
        <dbReference type="Proteomes" id="UP000092445"/>
    </source>
</evidence>
<feature type="chain" id="PRO_5008403597" evidence="2">
    <location>
        <begin position="26"/>
        <end position="147"/>
    </location>
</feature>
<protein>
    <submittedName>
        <fullName evidence="3">Uncharacterized protein</fullName>
    </submittedName>
</protein>
<reference evidence="4" key="1">
    <citation type="submission" date="2014-03" db="EMBL/GenBank/DDBJ databases">
        <authorList>
            <person name="Aksoy S."/>
            <person name="Warren W."/>
            <person name="Wilson R.K."/>
        </authorList>
    </citation>
    <scope>NUCLEOTIDE SEQUENCE [LARGE SCALE GENOMIC DNA]</scope>
    <source>
        <strain evidence="4">IAEA</strain>
    </source>
</reference>
<dbReference type="AlphaFoldDB" id="A0A1B0A8F2"/>
<dbReference type="EnsemblMetazoa" id="GPAI037608-RA">
    <property type="protein sequence ID" value="GPAI037608-PA"/>
    <property type="gene ID" value="GPAI037608"/>
</dbReference>
<accession>A0A1B0A8F2</accession>
<evidence type="ECO:0000256" key="1">
    <source>
        <dbReference type="SAM" id="MobiDB-lite"/>
    </source>
</evidence>
<sequence>MWKSLHCFQLLIIHLLLIQTNVSMGQLFDENLAYVRDRIELQKIEDDIATQIAAIERKLNQDLIKIRTFYNDVHAWANSAMQKIRHSQPEVCASLLQTGSTPFNISVIMPTSETSGYNLSLPKARDDHPNNLLSAEATDGDISSRMQ</sequence>
<keyword evidence="2" id="KW-0732">Signal</keyword>
<dbReference type="Proteomes" id="UP000092445">
    <property type="component" value="Unassembled WGS sequence"/>
</dbReference>
<organism evidence="3 4">
    <name type="scientific">Glossina pallidipes</name>
    <name type="common">Tsetse fly</name>
    <dbReference type="NCBI Taxonomy" id="7398"/>
    <lineage>
        <taxon>Eukaryota</taxon>
        <taxon>Metazoa</taxon>
        <taxon>Ecdysozoa</taxon>
        <taxon>Arthropoda</taxon>
        <taxon>Hexapoda</taxon>
        <taxon>Insecta</taxon>
        <taxon>Pterygota</taxon>
        <taxon>Neoptera</taxon>
        <taxon>Endopterygota</taxon>
        <taxon>Diptera</taxon>
        <taxon>Brachycera</taxon>
        <taxon>Muscomorpha</taxon>
        <taxon>Hippoboscoidea</taxon>
        <taxon>Glossinidae</taxon>
        <taxon>Glossina</taxon>
    </lineage>
</organism>
<evidence type="ECO:0000256" key="2">
    <source>
        <dbReference type="SAM" id="SignalP"/>
    </source>
</evidence>
<feature type="signal peptide" evidence="2">
    <location>
        <begin position="1"/>
        <end position="25"/>
    </location>
</feature>